<dbReference type="STRING" id="52560.SAMN04488082_10421"/>
<dbReference type="OrthoDB" id="9809450at2"/>
<keyword evidence="3 5" id="KW-0067">ATP-binding</keyword>
<dbReference type="InterPro" id="IPR017871">
    <property type="entry name" value="ABC_transporter-like_CS"/>
</dbReference>
<dbReference type="InterPro" id="IPR003593">
    <property type="entry name" value="AAA+_ATPase"/>
</dbReference>
<dbReference type="Gene3D" id="3.40.50.300">
    <property type="entry name" value="P-loop containing nucleotide triphosphate hydrolases"/>
    <property type="match status" value="1"/>
</dbReference>
<dbReference type="PANTHER" id="PTHR42781:SF4">
    <property type="entry name" value="SPERMIDINE_PUTRESCINE IMPORT ATP-BINDING PROTEIN POTA"/>
    <property type="match status" value="1"/>
</dbReference>
<organism evidence="5 6">
    <name type="scientific">Desulfomicrobium apsheronum</name>
    <dbReference type="NCBI Taxonomy" id="52560"/>
    <lineage>
        <taxon>Bacteria</taxon>
        <taxon>Pseudomonadati</taxon>
        <taxon>Thermodesulfobacteriota</taxon>
        <taxon>Desulfovibrionia</taxon>
        <taxon>Desulfovibrionales</taxon>
        <taxon>Desulfomicrobiaceae</taxon>
        <taxon>Desulfomicrobium</taxon>
    </lineage>
</organism>
<dbReference type="Pfam" id="PF00005">
    <property type="entry name" value="ABC_tran"/>
    <property type="match status" value="1"/>
</dbReference>
<dbReference type="SUPFAM" id="SSF52540">
    <property type="entry name" value="P-loop containing nucleoside triphosphate hydrolases"/>
    <property type="match status" value="1"/>
</dbReference>
<dbReference type="InterPro" id="IPR027417">
    <property type="entry name" value="P-loop_NTPase"/>
</dbReference>
<gene>
    <name evidence="5" type="ORF">SAMN04488082_10421</name>
</gene>
<feature type="domain" description="ABC transporter" evidence="4">
    <location>
        <begin position="1"/>
        <end position="228"/>
    </location>
</feature>
<evidence type="ECO:0000259" key="4">
    <source>
        <dbReference type="PROSITE" id="PS50893"/>
    </source>
</evidence>
<dbReference type="InterPro" id="IPR050093">
    <property type="entry name" value="ABC_SmlMolc_Importer"/>
</dbReference>
<protein>
    <submittedName>
        <fullName evidence="5">Molybdate transport system ATP-binding protein</fullName>
    </submittedName>
</protein>
<accession>A0A1I3S4H3</accession>
<evidence type="ECO:0000313" key="5">
    <source>
        <dbReference type="EMBL" id="SFJ53518.1"/>
    </source>
</evidence>
<keyword evidence="6" id="KW-1185">Reference proteome</keyword>
<keyword evidence="1" id="KW-0813">Transport</keyword>
<evidence type="ECO:0000256" key="1">
    <source>
        <dbReference type="ARBA" id="ARBA00022448"/>
    </source>
</evidence>
<dbReference type="PROSITE" id="PS00211">
    <property type="entry name" value="ABC_TRANSPORTER_1"/>
    <property type="match status" value="1"/>
</dbReference>
<evidence type="ECO:0000256" key="2">
    <source>
        <dbReference type="ARBA" id="ARBA00022741"/>
    </source>
</evidence>
<dbReference type="GO" id="GO:0016887">
    <property type="term" value="F:ATP hydrolysis activity"/>
    <property type="evidence" value="ECO:0007669"/>
    <property type="project" value="InterPro"/>
</dbReference>
<dbReference type="RefSeq" id="WP_092373152.1">
    <property type="nucleotide sequence ID" value="NZ_FORX01000004.1"/>
</dbReference>
<reference evidence="6" key="1">
    <citation type="submission" date="2016-10" db="EMBL/GenBank/DDBJ databases">
        <authorList>
            <person name="Varghese N."/>
            <person name="Submissions S."/>
        </authorList>
    </citation>
    <scope>NUCLEOTIDE SEQUENCE [LARGE SCALE GENOMIC DNA]</scope>
    <source>
        <strain evidence="6">DSM 5918</strain>
    </source>
</reference>
<keyword evidence="2" id="KW-0547">Nucleotide-binding</keyword>
<dbReference type="PROSITE" id="PS50893">
    <property type="entry name" value="ABC_TRANSPORTER_2"/>
    <property type="match status" value="1"/>
</dbReference>
<dbReference type="AlphaFoldDB" id="A0A1I3S4H3"/>
<evidence type="ECO:0000313" key="6">
    <source>
        <dbReference type="Proteomes" id="UP000198635"/>
    </source>
</evidence>
<dbReference type="Proteomes" id="UP000198635">
    <property type="component" value="Unassembled WGS sequence"/>
</dbReference>
<dbReference type="SMART" id="SM00382">
    <property type="entry name" value="AAA"/>
    <property type="match status" value="1"/>
</dbReference>
<dbReference type="EMBL" id="FORX01000004">
    <property type="protein sequence ID" value="SFJ53518.1"/>
    <property type="molecule type" value="Genomic_DNA"/>
</dbReference>
<dbReference type="GO" id="GO:0005524">
    <property type="term" value="F:ATP binding"/>
    <property type="evidence" value="ECO:0007669"/>
    <property type="project" value="UniProtKB-KW"/>
</dbReference>
<name>A0A1I3S4H3_9BACT</name>
<evidence type="ECO:0000256" key="3">
    <source>
        <dbReference type="ARBA" id="ARBA00022840"/>
    </source>
</evidence>
<proteinExistence type="predicted"/>
<dbReference type="InterPro" id="IPR003439">
    <property type="entry name" value="ABC_transporter-like_ATP-bd"/>
</dbReference>
<sequence>MGLHISLRKRLPHFDLRLDLSCARGQLTAIVGPSGAGKSTLIRLVAGLETPDWGRMKLGARTFFDKAAGIDMPTRERQVGMVFQDYPLFSHLSLAKNVAFSCPDQGKVNALLARFGIRHLAQRKPGAVSGGERQRAAMCQALARNPAILLLDEPFSALDAPTRSDLRGELRQLTRQLDIPVLLVTHDLHEAAELGDAIFPMTDGRHDPQWLSDTLSGARRASQNLATRVCA</sequence>
<dbReference type="PANTHER" id="PTHR42781">
    <property type="entry name" value="SPERMIDINE/PUTRESCINE IMPORT ATP-BINDING PROTEIN POTA"/>
    <property type="match status" value="1"/>
</dbReference>